<reference evidence="2 3" key="1">
    <citation type="journal article" date="2015" name="Biotechnol. Bioeng.">
        <title>Genome sequence and phenotypic characterization of Caulobacter segnis.</title>
        <authorList>
            <person name="Patel S."/>
            <person name="Fletcher B."/>
            <person name="Scott D.C."/>
            <person name="Ely B."/>
        </authorList>
    </citation>
    <scope>NUCLEOTIDE SEQUENCE [LARGE SCALE GENOMIC DNA]</scope>
    <source>
        <strain evidence="2 3">ERI-2</strain>
    </source>
</reference>
<sequence>MGINGIHLKYGFTTPDSEEAILKENAIKHSDQSYILADESKFGEVSFVKVGNLDQASIITDCKIENYEKYIQKTKVKVVTD</sequence>
<accession>A0A168LAL0</accession>
<dbReference type="Proteomes" id="UP000077407">
    <property type="component" value="Unassembled WGS sequence"/>
</dbReference>
<dbReference type="Pfam" id="PF00455">
    <property type="entry name" value="DeoRC"/>
    <property type="match status" value="1"/>
</dbReference>
<gene>
    <name evidence="2" type="primary">deoR_2</name>
    <name evidence="2" type="ORF">WY13_03962</name>
</gene>
<comment type="caution">
    <text evidence="2">The sequence shown here is derived from an EMBL/GenBank/DDBJ whole genome shotgun (WGS) entry which is preliminary data.</text>
</comment>
<evidence type="ECO:0000259" key="1">
    <source>
        <dbReference type="Pfam" id="PF00455"/>
    </source>
</evidence>
<dbReference type="EMBL" id="LITT01000064">
    <property type="protein sequence ID" value="OAA82894.1"/>
    <property type="molecule type" value="Genomic_DNA"/>
</dbReference>
<protein>
    <submittedName>
        <fullName evidence="2">Deoxyribose operon repressor</fullName>
    </submittedName>
</protein>
<name>A0A168LAL0_9CLOT</name>
<dbReference type="SUPFAM" id="SSF100950">
    <property type="entry name" value="NagB/RpiA/CoA transferase-like"/>
    <property type="match status" value="1"/>
</dbReference>
<evidence type="ECO:0000313" key="3">
    <source>
        <dbReference type="Proteomes" id="UP000077407"/>
    </source>
</evidence>
<evidence type="ECO:0000313" key="2">
    <source>
        <dbReference type="EMBL" id="OAA82894.1"/>
    </source>
</evidence>
<dbReference type="InterPro" id="IPR014036">
    <property type="entry name" value="DeoR-like_C"/>
</dbReference>
<proteinExistence type="predicted"/>
<organism evidence="2 3">
    <name type="scientific">Clostridium ljungdahlii</name>
    <dbReference type="NCBI Taxonomy" id="1538"/>
    <lineage>
        <taxon>Bacteria</taxon>
        <taxon>Bacillati</taxon>
        <taxon>Bacillota</taxon>
        <taxon>Clostridia</taxon>
        <taxon>Eubacteriales</taxon>
        <taxon>Clostridiaceae</taxon>
        <taxon>Clostridium</taxon>
    </lineage>
</organism>
<feature type="domain" description="DeoR-like transcriptional repressor C-terminal sensor" evidence="1">
    <location>
        <begin position="1"/>
        <end position="61"/>
    </location>
</feature>
<dbReference type="InterPro" id="IPR037171">
    <property type="entry name" value="NagB/RpiA_transferase-like"/>
</dbReference>
<dbReference type="AlphaFoldDB" id="A0A168LAL0"/>